<proteinExistence type="predicted"/>
<evidence type="ECO:0000256" key="1">
    <source>
        <dbReference type="SAM" id="MobiDB-lite"/>
    </source>
</evidence>
<dbReference type="OrthoDB" id="2107166at2759"/>
<feature type="compositionally biased region" description="Pro residues" evidence="1">
    <location>
        <begin position="228"/>
        <end position="238"/>
    </location>
</feature>
<accession>A0A9W9AGE5</accession>
<sequence length="337" mass="37279">MGRWTQYDEDAYRLPDGFRRVGYDADTGQYTYEDKSGCTWNGAPYQKYGVMHRASPHLPTSAIPRNLAERIRSFSASASRHLGHIQVREQKEPAPPERTIQKSKGSGYSRESPVKRSVSVDTPSKGNLTNLRTTRRSPKVNENAIGQSTPSATALRPSNTISHHKQHASASNAQHTSSPEVKLPLKKSATLPSRHSKKPESDLPALPVTSRTLPLDEKLLSMASVHPPEQPPPVPPKEFPPRRRVTSPRLASSPATERSSELTGTLQHSSSLVSKPKLNSGHESTASIPRTRRGKPDTHAQSLSRYAGTGEERQNEFFRWKFCTSKGDPQLTETSPE</sequence>
<evidence type="ECO:0000313" key="3">
    <source>
        <dbReference type="Proteomes" id="UP001150266"/>
    </source>
</evidence>
<dbReference type="Proteomes" id="UP001150266">
    <property type="component" value="Unassembled WGS sequence"/>
</dbReference>
<reference evidence="2" key="1">
    <citation type="submission" date="2022-08" db="EMBL/GenBank/DDBJ databases">
        <title>A Global Phylogenomic Analysis of the Shiitake Genus Lentinula.</title>
        <authorList>
            <consortium name="DOE Joint Genome Institute"/>
            <person name="Sierra-Patev S."/>
            <person name="Min B."/>
            <person name="Naranjo-Ortiz M."/>
            <person name="Looney B."/>
            <person name="Konkel Z."/>
            <person name="Slot J.C."/>
            <person name="Sakamoto Y."/>
            <person name="Steenwyk J.L."/>
            <person name="Rokas A."/>
            <person name="Carro J."/>
            <person name="Camarero S."/>
            <person name="Ferreira P."/>
            <person name="Molpeceres G."/>
            <person name="Ruiz-Duenas F.J."/>
            <person name="Serrano A."/>
            <person name="Henrissat B."/>
            <person name="Drula E."/>
            <person name="Hughes K.W."/>
            <person name="Mata J.L."/>
            <person name="Ishikawa N.K."/>
            <person name="Vargas-Isla R."/>
            <person name="Ushijima S."/>
            <person name="Smith C.A."/>
            <person name="Ahrendt S."/>
            <person name="Andreopoulos W."/>
            <person name="He G."/>
            <person name="Labutti K."/>
            <person name="Lipzen A."/>
            <person name="Ng V."/>
            <person name="Riley R."/>
            <person name="Sandor L."/>
            <person name="Barry K."/>
            <person name="Martinez A.T."/>
            <person name="Xiao Y."/>
            <person name="Gibbons J.G."/>
            <person name="Terashima K."/>
            <person name="Grigoriev I.V."/>
            <person name="Hibbett D.S."/>
        </authorList>
    </citation>
    <scope>NUCLEOTIDE SEQUENCE</scope>
    <source>
        <strain evidence="2">JLM2183</strain>
    </source>
</reference>
<feature type="region of interest" description="Disordered" evidence="1">
    <location>
        <begin position="87"/>
        <end position="311"/>
    </location>
</feature>
<dbReference type="AlphaFoldDB" id="A0A9W9AGE5"/>
<feature type="compositionally biased region" description="Polar residues" evidence="1">
    <location>
        <begin position="119"/>
        <end position="132"/>
    </location>
</feature>
<comment type="caution">
    <text evidence="2">The sequence shown here is derived from an EMBL/GenBank/DDBJ whole genome shotgun (WGS) entry which is preliminary data.</text>
</comment>
<dbReference type="EMBL" id="JAOTPV010000005">
    <property type="protein sequence ID" value="KAJ4482052.1"/>
    <property type="molecule type" value="Genomic_DNA"/>
</dbReference>
<keyword evidence="3" id="KW-1185">Reference proteome</keyword>
<feature type="compositionally biased region" description="Polar residues" evidence="1">
    <location>
        <begin position="168"/>
        <end position="179"/>
    </location>
</feature>
<feature type="compositionally biased region" description="Polar residues" evidence="1">
    <location>
        <begin position="144"/>
        <end position="161"/>
    </location>
</feature>
<evidence type="ECO:0008006" key="4">
    <source>
        <dbReference type="Google" id="ProtNLM"/>
    </source>
</evidence>
<organism evidence="2 3">
    <name type="scientific">Lentinula aciculospora</name>
    <dbReference type="NCBI Taxonomy" id="153920"/>
    <lineage>
        <taxon>Eukaryota</taxon>
        <taxon>Fungi</taxon>
        <taxon>Dikarya</taxon>
        <taxon>Basidiomycota</taxon>
        <taxon>Agaricomycotina</taxon>
        <taxon>Agaricomycetes</taxon>
        <taxon>Agaricomycetidae</taxon>
        <taxon>Agaricales</taxon>
        <taxon>Marasmiineae</taxon>
        <taxon>Omphalotaceae</taxon>
        <taxon>Lentinula</taxon>
    </lineage>
</organism>
<gene>
    <name evidence="2" type="ORF">J3R30DRAFT_3402705</name>
</gene>
<name>A0A9W9AGE5_9AGAR</name>
<protein>
    <recommendedName>
        <fullName evidence="4">Carbohydrate-binding module family 50 protein</fullName>
    </recommendedName>
</protein>
<feature type="compositionally biased region" description="Polar residues" evidence="1">
    <location>
        <begin position="249"/>
        <end position="273"/>
    </location>
</feature>
<evidence type="ECO:0000313" key="2">
    <source>
        <dbReference type="EMBL" id="KAJ4482052.1"/>
    </source>
</evidence>